<evidence type="ECO:0000256" key="6">
    <source>
        <dbReference type="ARBA" id="ARBA00022679"/>
    </source>
</evidence>
<dbReference type="Gene3D" id="3.20.20.140">
    <property type="entry name" value="Metal-dependent hydrolases"/>
    <property type="match status" value="1"/>
</dbReference>
<accession>A0ABU7ZIL3</accession>
<dbReference type="PANTHER" id="PTHR32294:SF0">
    <property type="entry name" value="DNA POLYMERASE III SUBUNIT ALPHA"/>
    <property type="match status" value="1"/>
</dbReference>
<dbReference type="InterPro" id="IPR040982">
    <property type="entry name" value="DNA_pol3_finger"/>
</dbReference>
<keyword evidence="6 14" id="KW-0808">Transferase</keyword>
<evidence type="ECO:0000313" key="14">
    <source>
        <dbReference type="EMBL" id="MEH0095077.1"/>
    </source>
</evidence>
<protein>
    <recommendedName>
        <fullName evidence="4">DNA polymerase III subunit alpha</fullName>
        <ecNumber evidence="3">2.7.7.7</ecNumber>
    </recommendedName>
</protein>
<dbReference type="Pfam" id="PF02811">
    <property type="entry name" value="PHP"/>
    <property type="match status" value="1"/>
</dbReference>
<dbReference type="EMBL" id="JBAKBE010000001">
    <property type="protein sequence ID" value="MEH0095077.1"/>
    <property type="molecule type" value="Genomic_DNA"/>
</dbReference>
<dbReference type="SMART" id="SM00481">
    <property type="entry name" value="POLIIIAc"/>
    <property type="match status" value="1"/>
</dbReference>
<evidence type="ECO:0000256" key="5">
    <source>
        <dbReference type="ARBA" id="ARBA00022490"/>
    </source>
</evidence>
<evidence type="ECO:0000256" key="1">
    <source>
        <dbReference type="ARBA" id="ARBA00004496"/>
    </source>
</evidence>
<dbReference type="InterPro" id="IPR049821">
    <property type="entry name" value="PolIIIA_DnaE1_PHP"/>
</dbReference>
<comment type="subcellular location">
    <subcellularLocation>
        <location evidence="1">Cytoplasm</location>
    </subcellularLocation>
</comment>
<evidence type="ECO:0000256" key="2">
    <source>
        <dbReference type="ARBA" id="ARBA00009496"/>
    </source>
</evidence>
<dbReference type="InterPro" id="IPR029460">
    <property type="entry name" value="DNAPol_HHH"/>
</dbReference>
<evidence type="ECO:0000256" key="7">
    <source>
        <dbReference type="ARBA" id="ARBA00022695"/>
    </source>
</evidence>
<comment type="caution">
    <text evidence="14">The sequence shown here is derived from an EMBL/GenBank/DDBJ whole genome shotgun (WGS) entry which is preliminary data.</text>
</comment>
<dbReference type="Gene3D" id="1.10.10.1600">
    <property type="entry name" value="Bacterial DNA polymerase III alpha subunit, thumb domain"/>
    <property type="match status" value="1"/>
</dbReference>
<dbReference type="Pfam" id="PF14579">
    <property type="entry name" value="HHH_6"/>
    <property type="match status" value="1"/>
</dbReference>
<dbReference type="InterPro" id="IPR016195">
    <property type="entry name" value="Pol/histidinol_Pase-like"/>
</dbReference>
<comment type="catalytic activity">
    <reaction evidence="12">
        <text>DNA(n) + a 2'-deoxyribonucleoside 5'-triphosphate = DNA(n+1) + diphosphate</text>
        <dbReference type="Rhea" id="RHEA:22508"/>
        <dbReference type="Rhea" id="RHEA-COMP:17339"/>
        <dbReference type="Rhea" id="RHEA-COMP:17340"/>
        <dbReference type="ChEBI" id="CHEBI:33019"/>
        <dbReference type="ChEBI" id="CHEBI:61560"/>
        <dbReference type="ChEBI" id="CHEBI:173112"/>
        <dbReference type="EC" id="2.7.7.7"/>
    </reaction>
</comment>
<feature type="domain" description="Polymerase/histidinol phosphatase N-terminal" evidence="13">
    <location>
        <begin position="8"/>
        <end position="75"/>
    </location>
</feature>
<comment type="similarity">
    <text evidence="2">Belongs to the DNA polymerase type-C family. DnaE subfamily.</text>
</comment>
<dbReference type="InterPro" id="IPR041931">
    <property type="entry name" value="DNA_pol3_alpha_thumb_dom"/>
</dbReference>
<evidence type="ECO:0000256" key="8">
    <source>
        <dbReference type="ARBA" id="ARBA00022705"/>
    </source>
</evidence>
<comment type="subunit">
    <text evidence="11">DNA polymerase III contains a core (composed of alpha, epsilon and theta chains) that associates with a tau subunit. This core dimerizes to form the POLIII' complex. PolIII' associates with the gamma complex (composed of gamma, delta, delta', psi and chi chains) and with the beta chain to form the complete DNA polymerase III complex.</text>
</comment>
<dbReference type="Pfam" id="PF07733">
    <property type="entry name" value="DNA_pol3_alpha"/>
    <property type="match status" value="1"/>
</dbReference>
<keyword evidence="7 14" id="KW-0548">Nucleotidyltransferase</keyword>
<dbReference type="GO" id="GO:0003887">
    <property type="term" value="F:DNA-directed DNA polymerase activity"/>
    <property type="evidence" value="ECO:0007669"/>
    <property type="project" value="UniProtKB-EC"/>
</dbReference>
<proteinExistence type="inferred from homology"/>
<keyword evidence="8" id="KW-0235">DNA replication</keyword>
<dbReference type="Pfam" id="PF01336">
    <property type="entry name" value="tRNA_anti-codon"/>
    <property type="match status" value="1"/>
</dbReference>
<keyword evidence="15" id="KW-1185">Reference proteome</keyword>
<comment type="function">
    <text evidence="10">DNA polymerase III is a complex, multichain enzyme responsible for most of the replicative synthesis in bacteria. This DNA polymerase also exhibits 3' to 5' exonuclease activity. The alpha chain is the DNA polymerase.</text>
</comment>
<evidence type="ECO:0000256" key="10">
    <source>
        <dbReference type="ARBA" id="ARBA00025611"/>
    </source>
</evidence>
<dbReference type="Proteomes" id="UP001380822">
    <property type="component" value="Unassembled WGS sequence"/>
</dbReference>
<dbReference type="InterPro" id="IPR004805">
    <property type="entry name" value="DnaE2/DnaE/PolC"/>
</dbReference>
<evidence type="ECO:0000259" key="13">
    <source>
        <dbReference type="SMART" id="SM00481"/>
    </source>
</evidence>
<evidence type="ECO:0000313" key="15">
    <source>
        <dbReference type="Proteomes" id="UP001380822"/>
    </source>
</evidence>
<dbReference type="RefSeq" id="WP_334249915.1">
    <property type="nucleotide sequence ID" value="NZ_JBAKBE010000001.1"/>
</dbReference>
<dbReference type="InterPro" id="IPR004013">
    <property type="entry name" value="PHP_dom"/>
</dbReference>
<evidence type="ECO:0000256" key="3">
    <source>
        <dbReference type="ARBA" id="ARBA00012417"/>
    </source>
</evidence>
<organism evidence="14 15">
    <name type="scientific">Pannonibacter anstelovis</name>
    <dbReference type="NCBI Taxonomy" id="3121537"/>
    <lineage>
        <taxon>Bacteria</taxon>
        <taxon>Pseudomonadati</taxon>
        <taxon>Pseudomonadota</taxon>
        <taxon>Alphaproteobacteria</taxon>
        <taxon>Hyphomicrobiales</taxon>
        <taxon>Stappiaceae</taxon>
        <taxon>Pannonibacter</taxon>
    </lineage>
</organism>
<dbReference type="SUPFAM" id="SSF89550">
    <property type="entry name" value="PHP domain-like"/>
    <property type="match status" value="1"/>
</dbReference>
<dbReference type="NCBIfam" id="TIGR00594">
    <property type="entry name" value="polc"/>
    <property type="match status" value="1"/>
</dbReference>
<dbReference type="PANTHER" id="PTHR32294">
    <property type="entry name" value="DNA POLYMERASE III SUBUNIT ALPHA"/>
    <property type="match status" value="1"/>
</dbReference>
<dbReference type="CDD" id="cd04485">
    <property type="entry name" value="DnaE_OBF"/>
    <property type="match status" value="1"/>
</dbReference>
<dbReference type="NCBIfam" id="NF004226">
    <property type="entry name" value="PRK05673.1"/>
    <property type="match status" value="1"/>
</dbReference>
<reference evidence="14 15" key="1">
    <citation type="submission" date="2024-02" db="EMBL/GenBank/DDBJ databases">
        <title>A new putative Pannonibacter species isolated from two cases of bloodstream infections in paediatric patients.</title>
        <authorList>
            <person name="Castellana S."/>
            <person name="De Laurentiis V."/>
            <person name="Grassi M."/>
            <person name="De Leonardis F."/>
            <person name="Mosca A."/>
            <person name="De Carlo C."/>
            <person name="Sparapano E."/>
            <person name="Ronga L."/>
            <person name="Santacroce L."/>
            <person name="Chironna M."/>
            <person name="De Robertis A."/>
            <person name="Bianco A."/>
            <person name="Del Sambro L."/>
            <person name="Capozzi L."/>
            <person name="Parisi A."/>
        </authorList>
    </citation>
    <scope>NUCLEOTIDE SEQUENCE [LARGE SCALE GENOMIC DNA]</scope>
    <source>
        <strain evidence="14 15">Pt2</strain>
    </source>
</reference>
<evidence type="ECO:0000256" key="12">
    <source>
        <dbReference type="ARBA" id="ARBA00049244"/>
    </source>
</evidence>
<keyword evidence="9" id="KW-0239">DNA-directed DNA polymerase</keyword>
<dbReference type="CDD" id="cd07433">
    <property type="entry name" value="PHP_PolIIIA_DnaE1"/>
    <property type="match status" value="1"/>
</dbReference>
<evidence type="ECO:0000256" key="11">
    <source>
        <dbReference type="ARBA" id="ARBA00026073"/>
    </source>
</evidence>
<dbReference type="InterPro" id="IPR003141">
    <property type="entry name" value="Pol/His_phosphatase_N"/>
</dbReference>
<keyword evidence="5" id="KW-0963">Cytoplasm</keyword>
<dbReference type="Pfam" id="PF17657">
    <property type="entry name" value="DNA_pol3_finger"/>
    <property type="match status" value="1"/>
</dbReference>
<dbReference type="EC" id="2.7.7.7" evidence="3"/>
<evidence type="ECO:0000256" key="9">
    <source>
        <dbReference type="ARBA" id="ARBA00022932"/>
    </source>
</evidence>
<dbReference type="SUPFAM" id="SSF160975">
    <property type="entry name" value="AF1531-like"/>
    <property type="match status" value="1"/>
</dbReference>
<name>A0ABU7ZIL3_9HYPH</name>
<sequence>MSANPGYVHLRVHSALSLLEGALPIKKLLDLAKADAQPALAITDTGNLFGAQEFAGKAWGSGIQPIIGCQLSVAFDEDGGDDRRSDPALFDVVLLAMSERGYGNLMELTSRAFLDTPTGQLPHVPQAYLESHAEGIILLTGGARGPIGKALLTGNRTLAQARLSRLAKCFDGRCYVELQRHGMADERRTEAGFIDLAYDMGLPLVATNEAFFPKREDYEAHDALIAISEGRVISDEDRRRLTPEHYFKSRQEMIELFADIPEAVENTVEIALRCHYRPLKRNPILPRFAGADADPEEAEQAESAELKRQSREGLAERLRVHGLADGLTEKDYWDRLEFELSIIERMKFPGYFLIVADFIKWAKAHDIPVGPGRGSGAGSLVAWALTITDLDPMRFSLLFERFLNPERVSMPDFDIDFCQNRREEVIRYVQEKYGRSQVAQIITFGSLQARAVLRDVGRVLQMPYGQVDRLCKLVPANPANPVTLAQAIAEEPRLREAAREEEVVERLLEMAQKLEGLYRHASTHAAGVVIGDRPLEQLVPLYRDPRSDMPVAQFNMKMVEEAGLVKFDFLGLKTLTVIDTAVKLIARKGVQIKIEEVPLDDEKTYRLLAAGETVGVFQLESQGMRRAIAGMKPDRFEDIIALVALYRPGPMENIPVYNSVKHGELEPDYLHPLLEPILKETNGIIVYQEQVMQIAQVLSGYSLGEADLLRRAMGKKIAAEMEVQRARFVDGAVERGVDKDQAGTIFDLVAKFANYGFNKSHAAAYALVSYHTAWLKANHPVEFMAASMTLDLGNTDKLGDFRQEARRMRIEVMPPSINRSMVHFDVDEGRIVYAMGAIKGVGEQAVQHIVDVRGDKPFRSLGDFASRISPKFLNKRTLESLVNAGAFDCIEPNRARVFEGLDRIMGLAQRTESNATLGQNDMFGGAGAEEELQLPEVSGWLPAERLQREHAAIGFYLSSHPLDEYAPLLERMRVQMWAQFSEAVKRGASAGRLAGTVISKQERKTKSGNRMGIVRFSDPTGQFEALLFSEKLAQFRDVLEVGKSMVVLVNADMRDDEPSIRIEQVDPVEVMAARVQKSLRVFLRDPRPLKSLSRHLGVKGEGEVNVVVLLDEGKREVEVRLPGRYRLSPEIAGALKAVPGVTDVQLA</sequence>
<dbReference type="InterPro" id="IPR011708">
    <property type="entry name" value="DNA_pol3_alpha_NTPase_dom"/>
</dbReference>
<gene>
    <name evidence="14" type="primary">dnaE</name>
    <name evidence="14" type="ORF">V6L76_02350</name>
</gene>
<dbReference type="Gene3D" id="1.10.150.870">
    <property type="match status" value="1"/>
</dbReference>
<evidence type="ECO:0000256" key="4">
    <source>
        <dbReference type="ARBA" id="ARBA00019114"/>
    </source>
</evidence>
<dbReference type="InterPro" id="IPR004365">
    <property type="entry name" value="NA-bd_OB_tRNA"/>
</dbReference>